<proteinExistence type="predicted"/>
<evidence type="ECO:0000313" key="1">
    <source>
        <dbReference type="EMBL" id="GAE31677.1"/>
    </source>
</evidence>
<dbReference type="InterPro" id="IPR019688">
    <property type="entry name" value="DUF2533"/>
</dbReference>
<name>W4QIE9_9BACI</name>
<dbReference type="AlphaFoldDB" id="W4QIE9"/>
<sequence length="83" mass="9709">MAVHLQIAEQVKKHRQAQKEFLKLDAEREHAIEEALSLAKAGQHFETNEINRITTEMNSIASAFQFPMRKQVTEQMVKEYILR</sequence>
<dbReference type="OrthoDB" id="2679622at2"/>
<reference evidence="1" key="1">
    <citation type="journal article" date="2014" name="Genome Announc.">
        <title>Draft Genome Sequences of Three Alkaliphilic Bacillus Strains, Bacillus wakoensis JCM 9140T, Bacillus akibai JCM 9157T, and Bacillus hemicellulosilyticus JCM 9152T.</title>
        <authorList>
            <person name="Yuki M."/>
            <person name="Oshima K."/>
            <person name="Suda W."/>
            <person name="Oshida Y."/>
            <person name="Kitamura K."/>
            <person name="Iida T."/>
            <person name="Hattori M."/>
            <person name="Ohkuma M."/>
        </authorList>
    </citation>
    <scope>NUCLEOTIDE SEQUENCE [LARGE SCALE GENOMIC DNA]</scope>
    <source>
        <strain evidence="1">JCM 9152</strain>
    </source>
</reference>
<gene>
    <name evidence="1" type="ORF">JCM9152_3160</name>
</gene>
<evidence type="ECO:0000313" key="2">
    <source>
        <dbReference type="Proteomes" id="UP000018895"/>
    </source>
</evidence>
<dbReference type="EMBL" id="BAUU01000022">
    <property type="protein sequence ID" value="GAE31677.1"/>
    <property type="molecule type" value="Genomic_DNA"/>
</dbReference>
<accession>W4QIE9</accession>
<dbReference type="Proteomes" id="UP000018895">
    <property type="component" value="Unassembled WGS sequence"/>
</dbReference>
<dbReference type="Pfam" id="PF10752">
    <property type="entry name" value="DUF2533"/>
    <property type="match status" value="1"/>
</dbReference>
<evidence type="ECO:0008006" key="3">
    <source>
        <dbReference type="Google" id="ProtNLM"/>
    </source>
</evidence>
<dbReference type="STRING" id="1236971.JCM9152_3160"/>
<comment type="caution">
    <text evidence="1">The sequence shown here is derived from an EMBL/GenBank/DDBJ whole genome shotgun (WGS) entry which is preliminary data.</text>
</comment>
<dbReference type="RefSeq" id="WP_035345661.1">
    <property type="nucleotide sequence ID" value="NZ_BAUU01000022.1"/>
</dbReference>
<protein>
    <recommendedName>
        <fullName evidence="3">DUF2533 domain-containing protein</fullName>
    </recommendedName>
</protein>
<keyword evidence="2" id="KW-1185">Reference proteome</keyword>
<organism evidence="1 2">
    <name type="scientific">Halalkalibacter hemicellulosilyticusJCM 9152</name>
    <dbReference type="NCBI Taxonomy" id="1236971"/>
    <lineage>
        <taxon>Bacteria</taxon>
        <taxon>Bacillati</taxon>
        <taxon>Bacillota</taxon>
        <taxon>Bacilli</taxon>
        <taxon>Bacillales</taxon>
        <taxon>Bacillaceae</taxon>
        <taxon>Halalkalibacter</taxon>
    </lineage>
</organism>